<accession>A0A1X7TUB5</accession>
<dbReference type="OMA" id="NCAKNCA"/>
<dbReference type="EnsemblMetazoa" id="Aqu2.1.18769_001">
    <property type="protein sequence ID" value="Aqu2.1.18769_001"/>
    <property type="gene ID" value="Aqu2.1.18769"/>
</dbReference>
<evidence type="ECO:0000313" key="2">
    <source>
        <dbReference type="EnsemblMetazoa" id="Aqu2.1.18769_001"/>
    </source>
</evidence>
<dbReference type="AlphaFoldDB" id="A0A1X7TUB5"/>
<sequence>MIWSWMYDTKSFMDKGTLCQLRNMINRRNTSAIAAEDCNACEEFFLSVVESHIVTAVMTVLQMNSTDNIPVHPVLTKDLWAKPVESRKQVIEEVTKQIYLCFVDIFAYCDQDDDVDGDDVKRYTMQILSQVLLFMEFVDGIREGDGEKILCCLHYLMLVFKARRRKNYSIEALNLLAQYHFFLPQRQVNQLIWSRCVNIHGLPGRNISSDLYLEHLNKICKQAVSTLGANKTKAALQQVGQCIGVLHSLLSQYDTDKSGKHFRMSLFH</sequence>
<protein>
    <recommendedName>
        <fullName evidence="1">DUF6589 domain-containing protein</fullName>
    </recommendedName>
</protein>
<proteinExistence type="predicted"/>
<dbReference type="InParanoid" id="A0A1X7TUB5"/>
<dbReference type="Pfam" id="PF20231">
    <property type="entry name" value="DUF6589"/>
    <property type="match status" value="1"/>
</dbReference>
<dbReference type="InterPro" id="IPR046496">
    <property type="entry name" value="DUF6589"/>
</dbReference>
<evidence type="ECO:0000259" key="1">
    <source>
        <dbReference type="Pfam" id="PF20231"/>
    </source>
</evidence>
<reference evidence="2" key="1">
    <citation type="submission" date="2017-05" db="UniProtKB">
        <authorList>
            <consortium name="EnsemblMetazoa"/>
        </authorList>
    </citation>
    <scope>IDENTIFICATION</scope>
</reference>
<dbReference type="OrthoDB" id="5966447at2759"/>
<organism evidence="2">
    <name type="scientific">Amphimedon queenslandica</name>
    <name type="common">Sponge</name>
    <dbReference type="NCBI Taxonomy" id="400682"/>
    <lineage>
        <taxon>Eukaryota</taxon>
        <taxon>Metazoa</taxon>
        <taxon>Porifera</taxon>
        <taxon>Demospongiae</taxon>
        <taxon>Heteroscleromorpha</taxon>
        <taxon>Haplosclerida</taxon>
        <taxon>Niphatidae</taxon>
        <taxon>Amphimedon</taxon>
    </lineage>
</organism>
<feature type="domain" description="DUF6589" evidence="1">
    <location>
        <begin position="3"/>
        <end position="254"/>
    </location>
</feature>
<name>A0A1X7TUB5_AMPQE</name>